<dbReference type="InterPro" id="IPR013126">
    <property type="entry name" value="Hsp_70_fam"/>
</dbReference>
<dbReference type="OrthoDB" id="2963168at2759"/>
<dbReference type="AlphaFoldDB" id="A0A9P6FWX9"/>
<organism evidence="3 4">
    <name type="scientific">Lunasporangiospora selenospora</name>
    <dbReference type="NCBI Taxonomy" id="979761"/>
    <lineage>
        <taxon>Eukaryota</taxon>
        <taxon>Fungi</taxon>
        <taxon>Fungi incertae sedis</taxon>
        <taxon>Mucoromycota</taxon>
        <taxon>Mortierellomycotina</taxon>
        <taxon>Mortierellomycetes</taxon>
        <taxon>Mortierellales</taxon>
        <taxon>Mortierellaceae</taxon>
        <taxon>Lunasporangiospora</taxon>
    </lineage>
</organism>
<accession>A0A9P6FWX9</accession>
<name>A0A9P6FWX9_9FUNG</name>
<keyword evidence="1" id="KW-0547">Nucleotide-binding</keyword>
<dbReference type="Proteomes" id="UP000780801">
    <property type="component" value="Unassembled WGS sequence"/>
</dbReference>
<dbReference type="EMBL" id="JAABOA010000765">
    <property type="protein sequence ID" value="KAF9583237.1"/>
    <property type="molecule type" value="Genomic_DNA"/>
</dbReference>
<dbReference type="CDD" id="cd10229">
    <property type="entry name" value="ASKHA_NBD_HSP70_HSPA12"/>
    <property type="match status" value="1"/>
</dbReference>
<evidence type="ECO:0000313" key="4">
    <source>
        <dbReference type="Proteomes" id="UP000780801"/>
    </source>
</evidence>
<dbReference type="Pfam" id="PF00012">
    <property type="entry name" value="HSP70"/>
    <property type="match status" value="1"/>
</dbReference>
<dbReference type="Gene3D" id="3.90.640.10">
    <property type="entry name" value="Actin, Chain A, domain 4"/>
    <property type="match status" value="1"/>
</dbReference>
<dbReference type="SUPFAM" id="SSF53067">
    <property type="entry name" value="Actin-like ATPase domain"/>
    <property type="match status" value="2"/>
</dbReference>
<dbReference type="GO" id="GO:0005524">
    <property type="term" value="F:ATP binding"/>
    <property type="evidence" value="ECO:0007669"/>
    <property type="project" value="UniProtKB-KW"/>
</dbReference>
<keyword evidence="4" id="KW-1185">Reference proteome</keyword>
<dbReference type="GO" id="GO:0140662">
    <property type="term" value="F:ATP-dependent protein folding chaperone"/>
    <property type="evidence" value="ECO:0007669"/>
    <property type="project" value="InterPro"/>
</dbReference>
<sequence length="574" mass="64456">MSKFNLKDYPIVVGIDFGTTFSGCSYAFVDDVKNEVVDITTWPKQPAKYSKTPTLSLYEVEEKEHRLVSWGWRERMKDGAKETEPKLVTWGWQAKIGAERRARNHELLQQYKLRLDENYIRNSTDLSVSTIKAIADYLEALHVYVAEKILSGCGGGFSTNMFRYCLTVPAMWSDKAKNAMRLAAIQAKLITAQDHPGRLLLVTEPEAAALYCELKCEQFSLKDKDRFMICDAGGGTVDLIVYEINETTAGRKLSEVTRGHGGTCGSIFVDQNLKDLLVKKFRRQGVTLPDKVLSKMVDRFADEIKPLFDGENDHFLDLPSNACFDEITDEDDIGIEDGALRLNAEELKKKVFDPVIANVLELIEQQLSSAKTCSTILLVGGFGSSDYLLTRTKERFSSQVKQIFVPPRPELAVVRGAVYAGLNPKVVTARVSRRFYGVCVLMDFREGKDPVTSKVKLPTGWKCTDRFSMMVRKGQKIEVDECLEKHLLLHREYNTTGCVPIYVFDGNHPPDFTTSAGMFQLAVLDLGSPFTLSDGITKNITFKMYFGLSEIKASVKLNGKEITKTLSFEATDVY</sequence>
<dbReference type="Gene3D" id="3.30.420.40">
    <property type="match status" value="2"/>
</dbReference>
<evidence type="ECO:0008006" key="5">
    <source>
        <dbReference type="Google" id="ProtNLM"/>
    </source>
</evidence>
<dbReference type="PANTHER" id="PTHR14187:SF5">
    <property type="entry name" value="HEAT SHOCK 70 KDA PROTEIN 12A"/>
    <property type="match status" value="1"/>
</dbReference>
<evidence type="ECO:0000256" key="1">
    <source>
        <dbReference type="ARBA" id="ARBA00022741"/>
    </source>
</evidence>
<keyword evidence="2" id="KW-0067">ATP-binding</keyword>
<reference evidence="3" key="1">
    <citation type="journal article" date="2020" name="Fungal Divers.">
        <title>Resolving the Mortierellaceae phylogeny through synthesis of multi-gene phylogenetics and phylogenomics.</title>
        <authorList>
            <person name="Vandepol N."/>
            <person name="Liber J."/>
            <person name="Desiro A."/>
            <person name="Na H."/>
            <person name="Kennedy M."/>
            <person name="Barry K."/>
            <person name="Grigoriev I.V."/>
            <person name="Miller A.N."/>
            <person name="O'Donnell K."/>
            <person name="Stajich J.E."/>
            <person name="Bonito G."/>
        </authorList>
    </citation>
    <scope>NUCLEOTIDE SEQUENCE</scope>
    <source>
        <strain evidence="3">KOD1015</strain>
    </source>
</reference>
<evidence type="ECO:0000313" key="3">
    <source>
        <dbReference type="EMBL" id="KAF9583237.1"/>
    </source>
</evidence>
<proteinExistence type="predicted"/>
<dbReference type="InterPro" id="IPR043129">
    <property type="entry name" value="ATPase_NBD"/>
</dbReference>
<comment type="caution">
    <text evidence="3">The sequence shown here is derived from an EMBL/GenBank/DDBJ whole genome shotgun (WGS) entry which is preliminary data.</text>
</comment>
<evidence type="ECO:0000256" key="2">
    <source>
        <dbReference type="ARBA" id="ARBA00022840"/>
    </source>
</evidence>
<protein>
    <recommendedName>
        <fullName evidence="5">Molecular chaperone DnaK (HSP70)</fullName>
    </recommendedName>
</protein>
<dbReference type="PANTHER" id="PTHR14187">
    <property type="entry name" value="ALPHA KINASE/ELONGATION FACTOR 2 KINASE"/>
    <property type="match status" value="1"/>
</dbReference>
<gene>
    <name evidence="3" type="ORF">BGW38_009958</name>
</gene>